<feature type="region of interest" description="Disordered" evidence="5">
    <location>
        <begin position="1"/>
        <end position="38"/>
    </location>
</feature>
<dbReference type="PANTHER" id="PTHR23502:SF134">
    <property type="entry name" value="MAJOR FACILITATOR SUPERFAMILY (MFS) PROFILE DOMAIN-CONTAINING PROTEIN-RELATED"/>
    <property type="match status" value="1"/>
</dbReference>
<evidence type="ECO:0000256" key="6">
    <source>
        <dbReference type="SAM" id="Phobius"/>
    </source>
</evidence>
<sequence>MTNTTQDIEKSPRDSRTTDRPSNLDASSQPVTDGPRLNANSPITYRYLTFDTILPEPTYALFPPTASQSLPPPLDLTRFTSPLQWPNARKQLLLVLSCIATFLTAYTAGSYSPSSAIMAQDLGSTQLAVLVGITTFCFGFALSPMVLAPLSEIYGRYPVFVISGVVYVVFQAVCSVAPNLTAMLIARFLVGVGGSVFSSVIGGVIADLWTKEQRNTPMAIFSGSVLAGTGAGPLFASLMVRRMGADDSTMAWKWIFWHQVIVDTVLVIALAVLFKESRGSVILSRKARALNAWYEQMEAAGGYGAWVEETTVRSDTDTVSESGDTRRCSCCGLEKGSATCESSRRCSAQLTPQRLRWLVKEDEERTSLAKLVSVSVSRPFHLLFTEPVVFFFSLWCAFAWAVLYCTFGSIPLAFARRRSFDVEQSGYFFVAMIVGSVVATFVGVFQDELLRLPQWRADCPHEETSRFWAFMRRRFPAEAPESRLYFTCVTATLLPVGLFIFGFTASDEYHWIAPAFGIGLATWGIYSVYLATFNYFADIYHKYASSALAAQSCCRNILGGIFPLVTGALFRNLGEERAGALLGGIATGLTIIPWALVFFGERIRSKSKFAITLES</sequence>
<dbReference type="EMBL" id="MPGH01000012">
    <property type="protein sequence ID" value="OLN96950.1"/>
    <property type="molecule type" value="Genomic_DNA"/>
</dbReference>
<dbReference type="STRING" id="708187.A0A1Q8S691"/>
<dbReference type="GO" id="GO:0005886">
    <property type="term" value="C:plasma membrane"/>
    <property type="evidence" value="ECO:0007669"/>
    <property type="project" value="TreeGrafter"/>
</dbReference>
<protein>
    <submittedName>
        <fullName evidence="8">Putative drug/proton antiporter YHK8-like protein 2</fullName>
    </submittedName>
</protein>
<feature type="transmembrane region" description="Helical" evidence="6">
    <location>
        <begin position="580"/>
        <end position="599"/>
    </location>
</feature>
<feature type="transmembrane region" description="Helical" evidence="6">
    <location>
        <begin position="256"/>
        <end position="274"/>
    </location>
</feature>
<feature type="transmembrane region" description="Helical" evidence="6">
    <location>
        <begin position="388"/>
        <end position="414"/>
    </location>
</feature>
<feature type="transmembrane region" description="Helical" evidence="6">
    <location>
        <begin position="184"/>
        <end position="206"/>
    </location>
</feature>
<dbReference type="PROSITE" id="PS50850">
    <property type="entry name" value="MFS"/>
    <property type="match status" value="1"/>
</dbReference>
<feature type="transmembrane region" description="Helical" evidence="6">
    <location>
        <begin position="511"/>
        <end position="536"/>
    </location>
</feature>
<evidence type="ECO:0000256" key="2">
    <source>
        <dbReference type="ARBA" id="ARBA00022692"/>
    </source>
</evidence>
<feature type="transmembrane region" description="Helical" evidence="6">
    <location>
        <begin position="129"/>
        <end position="150"/>
    </location>
</feature>
<evidence type="ECO:0000256" key="4">
    <source>
        <dbReference type="ARBA" id="ARBA00023136"/>
    </source>
</evidence>
<feature type="transmembrane region" description="Helical" evidence="6">
    <location>
        <begin position="92"/>
        <end position="109"/>
    </location>
</feature>
<keyword evidence="4 6" id="KW-0472">Membrane</keyword>
<keyword evidence="2 6" id="KW-0812">Transmembrane</keyword>
<keyword evidence="9" id="KW-1185">Reference proteome</keyword>
<organism evidence="8 9">
    <name type="scientific">Colletotrichum chlorophyti</name>
    <dbReference type="NCBI Taxonomy" id="708187"/>
    <lineage>
        <taxon>Eukaryota</taxon>
        <taxon>Fungi</taxon>
        <taxon>Dikarya</taxon>
        <taxon>Ascomycota</taxon>
        <taxon>Pezizomycotina</taxon>
        <taxon>Sordariomycetes</taxon>
        <taxon>Hypocreomycetidae</taxon>
        <taxon>Glomerellales</taxon>
        <taxon>Glomerellaceae</taxon>
        <taxon>Colletotrichum</taxon>
    </lineage>
</organism>
<dbReference type="OrthoDB" id="6770063at2759"/>
<evidence type="ECO:0000259" key="7">
    <source>
        <dbReference type="PROSITE" id="PS50850"/>
    </source>
</evidence>
<keyword evidence="3 6" id="KW-1133">Transmembrane helix</keyword>
<feature type="transmembrane region" description="Helical" evidence="6">
    <location>
        <begin position="218"/>
        <end position="236"/>
    </location>
</feature>
<dbReference type="InterPro" id="IPR011701">
    <property type="entry name" value="MFS"/>
</dbReference>
<dbReference type="InterPro" id="IPR020846">
    <property type="entry name" value="MFS_dom"/>
</dbReference>
<evidence type="ECO:0000256" key="5">
    <source>
        <dbReference type="SAM" id="MobiDB-lite"/>
    </source>
</evidence>
<evidence type="ECO:0000256" key="3">
    <source>
        <dbReference type="ARBA" id="ARBA00022989"/>
    </source>
</evidence>
<comment type="caution">
    <text evidence="8">The sequence shown here is derived from an EMBL/GenBank/DDBJ whole genome shotgun (WGS) entry which is preliminary data.</text>
</comment>
<dbReference type="InterPro" id="IPR036259">
    <property type="entry name" value="MFS_trans_sf"/>
</dbReference>
<dbReference type="SUPFAM" id="SSF103473">
    <property type="entry name" value="MFS general substrate transporter"/>
    <property type="match status" value="1"/>
</dbReference>
<dbReference type="PANTHER" id="PTHR23502">
    <property type="entry name" value="MAJOR FACILITATOR SUPERFAMILY"/>
    <property type="match status" value="1"/>
</dbReference>
<feature type="compositionally biased region" description="Polar residues" evidence="5">
    <location>
        <begin position="20"/>
        <end position="31"/>
    </location>
</feature>
<name>A0A1Q8S691_9PEZI</name>
<proteinExistence type="predicted"/>
<evidence type="ECO:0000313" key="9">
    <source>
        <dbReference type="Proteomes" id="UP000186583"/>
    </source>
</evidence>
<feature type="transmembrane region" description="Helical" evidence="6">
    <location>
        <begin position="484"/>
        <end position="505"/>
    </location>
</feature>
<feature type="domain" description="Major facilitator superfamily (MFS) profile" evidence="7">
    <location>
        <begin position="93"/>
        <end position="605"/>
    </location>
</feature>
<feature type="transmembrane region" description="Helical" evidence="6">
    <location>
        <begin position="557"/>
        <end position="574"/>
    </location>
</feature>
<feature type="transmembrane region" description="Helical" evidence="6">
    <location>
        <begin position="426"/>
        <end position="445"/>
    </location>
</feature>
<reference evidence="8 9" key="1">
    <citation type="submission" date="2016-11" db="EMBL/GenBank/DDBJ databases">
        <title>Draft Genome Assembly of Colletotrichum chlorophyti a pathogen of herbaceous plants.</title>
        <authorList>
            <person name="Gan P."/>
            <person name="Narusaka M."/>
            <person name="Tsushima A."/>
            <person name="Narusaka Y."/>
            <person name="Takano Y."/>
            <person name="Shirasu K."/>
        </authorList>
    </citation>
    <scope>NUCLEOTIDE SEQUENCE [LARGE SCALE GENOMIC DNA]</scope>
    <source>
        <strain evidence="8 9">NTL11</strain>
    </source>
</reference>
<feature type="compositionally biased region" description="Basic and acidic residues" evidence="5">
    <location>
        <begin position="7"/>
        <end position="19"/>
    </location>
</feature>
<dbReference type="Pfam" id="PF07690">
    <property type="entry name" value="MFS_1"/>
    <property type="match status" value="1"/>
</dbReference>
<dbReference type="Gene3D" id="1.20.1250.20">
    <property type="entry name" value="MFS general substrate transporter like domains"/>
    <property type="match status" value="1"/>
</dbReference>
<gene>
    <name evidence="8" type="ORF">CCHL11_07424</name>
</gene>
<feature type="transmembrane region" description="Helical" evidence="6">
    <location>
        <begin position="157"/>
        <end position="178"/>
    </location>
</feature>
<dbReference type="Proteomes" id="UP000186583">
    <property type="component" value="Unassembled WGS sequence"/>
</dbReference>
<dbReference type="GO" id="GO:0022857">
    <property type="term" value="F:transmembrane transporter activity"/>
    <property type="evidence" value="ECO:0007669"/>
    <property type="project" value="InterPro"/>
</dbReference>
<accession>A0A1Q8S691</accession>
<comment type="subcellular location">
    <subcellularLocation>
        <location evidence="1">Membrane</location>
        <topology evidence="1">Multi-pass membrane protein</topology>
    </subcellularLocation>
</comment>
<evidence type="ECO:0000313" key="8">
    <source>
        <dbReference type="EMBL" id="OLN96950.1"/>
    </source>
</evidence>
<evidence type="ECO:0000256" key="1">
    <source>
        <dbReference type="ARBA" id="ARBA00004141"/>
    </source>
</evidence>
<dbReference type="AlphaFoldDB" id="A0A1Q8S691"/>